<feature type="compositionally biased region" description="Low complexity" evidence="1">
    <location>
        <begin position="1442"/>
        <end position="1457"/>
    </location>
</feature>
<proteinExistence type="predicted"/>
<sequence>MYQSVIKDINEQAQLPAADRTAMIADACSKPHPSSGRTLPQQWDTMKMLCRSMERTLPGHSKGMIDSAESVTRTIYCLTHGVQVASTFDEACFPALILALLASVKAAITSYLSLRPLSDDDAPKSAKASDDSLQPLLAPINTSTENAAASSLLEPALSRVQTSIYSPSRTMPALVDDLKTPSASFAFQPHPPQIMKDADRGDHVAQPAATAPPPVDTRTSICTNASVPPSENSSASIMARSTSYISSDVPQFAASKSSRSDLKASRSSFDLQTTSEPTIPTSMPFARPIDSAKIPSPPAETPPQENSIHTSNTNIDDEKGSGEGASDLSRSKTLVLKKKTSHDPRASSRASCDSDPTKSTISPAEIPKHADSPELRGTFPVSKTREMFESKVAEPSAHLDKGRAYRGTRTAGINIDYITAKFEKMASTDQTEFVETQSNQPAQGTHQFPQMIPGELVSPDLKSTLASIDDILAAAGVPFPKYALSNNPSVSSGMGASRPSTALDPARIKGLERVLLAHASSKSLLQTPSAFLGVSGATFGDKPVLAKTTTTPKDLAGKRSLEKAQSTASLAKTLSSTSLNKPTSGSSTDVTESDPPLIMLMPLNDMFEICYLDLSDPVRMGRGSSGAGGKTVKVFDTRVVSRNHAELSSRDGKFYVRDIGSNGGTYLNGVRLCPPGQVSKEFDVNSGDLIQLGKDYAEMGPNATDVQHRCVKFQVAIIPIRNRQRQTSAVLSQAGVNEDSANADATKPQVIQSHLERTGRPSLSISTDNGINTTLSTDPVPLASSALASKEKQSVQSLKSGGDSASSKDSVLQVQARLAAYGLSGGRTRTGLDCRAIASLLYPHHSTNDSRPIPSETEKSIPIYPAILPAPAPPVTTWLSESVIKDINEQAQLPAADRTAMIADACSKPHPSSGRTLPQQWDTMKMLCRSMERTLPGHSKGMIDSAESVTRTIYCLTHGVQVASTFDEACFPALILALLASVKAAITSYLSLRPLSDDDAPKSAKASDDSLQPLLAPINTSTENAAASSLLEPALSRVQTSIYSPSRTMPALVDDLKTPSASFAFQPHPPQIMKDADRGDHVAQPAATAPPPVDTRTSICTNASVPPSENSSASIMARSTSYISSDVPQFAASKSSRSDLKASRSSFDLQTTSEPTIPTSMPFARPIDSAKIPSPPAETPPQENSIHTSNTNIDDEKGSGEGASDLSRSKTLVLKKKTSHDPRASSRASCDSDPTKSTISPAEIPKHADSPELRGTFPVSKTREMFESKVAEPSAHLDKGRAYRGTRTAGINIDYITAKFEKMASTDQTEFVETQSNQPAQGTHQFPQMIPGELVSPDLKSTLASIDDILAAAGVPFPKYALSNNPSVSSGMGASRPSTALDPARIKGLERVLLAHASSKSLLQTPSAFLGVSGATFGDKPVLAKTTTTPKDLAGKRSLEKAQSTASLAKTLSSTSLNKPTSGSSTDVTESDPPLIMLMPLNDMFEICYLDLSDPVRMGRGSSGAGGKTVKVFDTRVVSRNHAELSSRDGKFYVRDIGSNGGTYLNGVRLCPPGQVSKEFDVNSGDLIQLGKDYAEMGPNATDVQHRCVKFQVAIIPIRNRQRQTSAVLSQAGVNEDSANADATKPQVIQSHLERTGRPSLSISTDNGINTTLSTDPVPLASSALASKEKQSVQSLKSGGDSASSKDSVLQVQARLAAYGLSGGRTRYVLAVTETSTRFAKVQVCTPHVYGKVVVEARVHEWHNKLRHMICTDRRPQFSSTSVLELVTNPILPQRCSITLHDSKMEVAQFEFVREQLKLQITTTLAGVTSPLFTLSGGLQESQFLVVMKSHGTREQKLLGEVLGRTAISKNAKEFRWATSFEMEESVFSQVLIMGIIYVALSKGQSQEK</sequence>
<dbReference type="SUPFAM" id="SSF49879">
    <property type="entry name" value="SMAD/FHA domain"/>
    <property type="match status" value="2"/>
</dbReference>
<organism evidence="3 4">
    <name type="scientific">Synchytrium endobioticum</name>
    <dbReference type="NCBI Taxonomy" id="286115"/>
    <lineage>
        <taxon>Eukaryota</taxon>
        <taxon>Fungi</taxon>
        <taxon>Fungi incertae sedis</taxon>
        <taxon>Chytridiomycota</taxon>
        <taxon>Chytridiomycota incertae sedis</taxon>
        <taxon>Chytridiomycetes</taxon>
        <taxon>Synchytriales</taxon>
        <taxon>Synchytriaceae</taxon>
        <taxon>Synchytrium</taxon>
    </lineage>
</organism>
<dbReference type="InterPro" id="IPR000253">
    <property type="entry name" value="FHA_dom"/>
</dbReference>
<dbReference type="PANTHER" id="PTHR15715:SF37">
    <property type="entry name" value="LD47843P"/>
    <property type="match status" value="1"/>
</dbReference>
<feature type="compositionally biased region" description="Polar residues" evidence="1">
    <location>
        <begin position="761"/>
        <end position="777"/>
    </location>
</feature>
<feature type="region of interest" description="Disordered" evidence="1">
    <location>
        <begin position="1632"/>
        <end position="1655"/>
    </location>
</feature>
<dbReference type="InterPro" id="IPR051176">
    <property type="entry name" value="Cent_Immune-Sig_Mod"/>
</dbReference>
<keyword evidence="4" id="KW-1185">Reference proteome</keyword>
<feature type="compositionally biased region" description="Polar residues" evidence="1">
    <location>
        <begin position="217"/>
        <end position="235"/>
    </location>
</feature>
<evidence type="ECO:0000256" key="1">
    <source>
        <dbReference type="SAM" id="MobiDB-lite"/>
    </source>
</evidence>
<dbReference type="PROSITE" id="PS50006">
    <property type="entry name" value="FHA_DOMAIN"/>
    <property type="match status" value="2"/>
</dbReference>
<feature type="compositionally biased region" description="Polar residues" evidence="1">
    <location>
        <begin position="1181"/>
        <end position="1192"/>
    </location>
</feature>
<dbReference type="EMBL" id="QEAN01000054">
    <property type="protein sequence ID" value="TPX51416.1"/>
    <property type="molecule type" value="Genomic_DNA"/>
</dbReference>
<feature type="region of interest" description="Disordered" evidence="1">
    <location>
        <begin position="204"/>
        <end position="235"/>
    </location>
</feature>
<feature type="region of interest" description="Disordered" evidence="1">
    <location>
        <begin position="1082"/>
        <end position="1113"/>
    </location>
</feature>
<feature type="compositionally biased region" description="Polar residues" evidence="1">
    <location>
        <begin position="1639"/>
        <end position="1655"/>
    </location>
</feature>
<feature type="region of interest" description="Disordered" evidence="1">
    <location>
        <begin position="1420"/>
        <end position="1473"/>
    </location>
</feature>
<evidence type="ECO:0000259" key="2">
    <source>
        <dbReference type="PROSITE" id="PS50006"/>
    </source>
</evidence>
<feature type="region of interest" description="Disordered" evidence="1">
    <location>
        <begin position="754"/>
        <end position="777"/>
    </location>
</feature>
<dbReference type="PANTHER" id="PTHR15715">
    <property type="entry name" value="CENTROSOMAL PROTEIN OF 170 KDA"/>
    <property type="match status" value="1"/>
</dbReference>
<gene>
    <name evidence="3" type="ORF">SeMB42_g01934</name>
</gene>
<name>A0A507DIN9_9FUNG</name>
<dbReference type="Gene3D" id="2.60.200.20">
    <property type="match status" value="2"/>
</dbReference>
<feature type="region of interest" description="Disordered" evidence="1">
    <location>
        <begin position="1126"/>
        <end position="1260"/>
    </location>
</feature>
<feature type="compositionally biased region" description="Polar residues" evidence="1">
    <location>
        <begin position="269"/>
        <end position="281"/>
    </location>
</feature>
<feature type="compositionally biased region" description="Low complexity" evidence="1">
    <location>
        <begin position="564"/>
        <end position="579"/>
    </location>
</feature>
<feature type="region of interest" description="Disordered" evidence="1">
    <location>
        <begin position="248"/>
        <end position="382"/>
    </location>
</feature>
<evidence type="ECO:0000313" key="4">
    <source>
        <dbReference type="Proteomes" id="UP000317494"/>
    </source>
</evidence>
<evidence type="ECO:0000313" key="3">
    <source>
        <dbReference type="EMBL" id="TPX51416.1"/>
    </source>
</evidence>
<feature type="compositionally biased region" description="Polar residues" evidence="1">
    <location>
        <begin position="1458"/>
        <end position="1468"/>
    </location>
</feature>
<dbReference type="Proteomes" id="UP000317494">
    <property type="component" value="Unassembled WGS sequence"/>
</dbReference>
<feature type="compositionally biased region" description="Polar residues" evidence="1">
    <location>
        <begin position="303"/>
        <end position="314"/>
    </location>
</feature>
<dbReference type="SMART" id="SM00240">
    <property type="entry name" value="FHA"/>
    <property type="match status" value="2"/>
</dbReference>
<dbReference type="STRING" id="286115.A0A507DIN9"/>
<feature type="region of interest" description="Disordered" evidence="1">
    <location>
        <begin position="542"/>
        <end position="595"/>
    </location>
</feature>
<reference evidence="3 4" key="1">
    <citation type="journal article" date="2019" name="Sci. Rep.">
        <title>Comparative genomics of chytrid fungi reveal insights into the obligate biotrophic and pathogenic lifestyle of Synchytrium endobioticum.</title>
        <authorList>
            <person name="van de Vossenberg B.T.L.H."/>
            <person name="Warris S."/>
            <person name="Nguyen H.D.T."/>
            <person name="van Gent-Pelzer M.P.E."/>
            <person name="Joly D.L."/>
            <person name="van de Geest H.C."/>
            <person name="Bonants P.J.M."/>
            <person name="Smith D.S."/>
            <person name="Levesque C.A."/>
            <person name="van der Lee T.A.J."/>
        </authorList>
    </citation>
    <scope>NUCLEOTIDE SEQUENCE [LARGE SCALE GENOMIC DNA]</scope>
    <source>
        <strain evidence="3 4">MB42</strain>
    </source>
</reference>
<feature type="compositionally biased region" description="Polar residues" evidence="1">
    <location>
        <begin position="1095"/>
        <end position="1113"/>
    </location>
</feature>
<protein>
    <recommendedName>
        <fullName evidence="2">FHA domain-containing protein</fullName>
    </recommendedName>
</protein>
<feature type="domain" description="FHA" evidence="2">
    <location>
        <begin position="1496"/>
        <end position="1550"/>
    </location>
</feature>
<accession>A0A507DIN9</accession>
<dbReference type="VEuPathDB" id="FungiDB:SeMB42_g01934"/>
<feature type="domain" description="FHA" evidence="2">
    <location>
        <begin position="618"/>
        <end position="672"/>
    </location>
</feature>
<feature type="compositionally biased region" description="Polar residues" evidence="1">
    <location>
        <begin position="580"/>
        <end position="590"/>
    </location>
</feature>
<comment type="caution">
    <text evidence="3">The sequence shown here is derived from an EMBL/GenBank/DDBJ whole genome shotgun (WGS) entry which is preliminary data.</text>
</comment>
<dbReference type="Pfam" id="PF00498">
    <property type="entry name" value="FHA"/>
    <property type="match status" value="2"/>
</dbReference>
<dbReference type="InterPro" id="IPR008984">
    <property type="entry name" value="SMAD_FHA_dom_sf"/>
</dbReference>
<feature type="compositionally biased region" description="Polar residues" evidence="1">
    <location>
        <begin position="1147"/>
        <end position="1159"/>
    </location>
</feature>